<dbReference type="EC" id="2.4.-.-" evidence="7"/>
<evidence type="ECO:0000256" key="6">
    <source>
        <dbReference type="ARBA" id="ARBA00023136"/>
    </source>
</evidence>
<keyword evidence="4" id="KW-0812">Transmembrane</keyword>
<name>A0A9Y2KZY9_9RHOB</name>
<reference evidence="7 8" key="1">
    <citation type="submission" date="2023-06" db="EMBL/GenBank/DDBJ databases">
        <title>Parasedimentitalea psychrophila sp. nov., a psychrophilic bacterium isolated from deep-sea sediment.</title>
        <authorList>
            <person name="Li A."/>
        </authorList>
    </citation>
    <scope>NUCLEOTIDE SEQUENCE [LARGE SCALE GENOMIC DNA]</scope>
    <source>
        <strain evidence="7 8">QS115</strain>
    </source>
</reference>
<keyword evidence="3 7" id="KW-0808">Transferase</keyword>
<comment type="subcellular location">
    <subcellularLocation>
        <location evidence="1">Membrane</location>
        <topology evidence="1">Single-pass membrane protein</topology>
    </subcellularLocation>
</comment>
<dbReference type="EMBL" id="CP127247">
    <property type="protein sequence ID" value="WIY24847.1"/>
    <property type="molecule type" value="Genomic_DNA"/>
</dbReference>
<keyword evidence="5" id="KW-1133">Transmembrane helix</keyword>
<dbReference type="AlphaFoldDB" id="A0A9Y2KZY9"/>
<keyword evidence="6" id="KW-0472">Membrane</keyword>
<dbReference type="Proteomes" id="UP001238334">
    <property type="component" value="Chromosome"/>
</dbReference>
<sequence length="291" mass="34129">MKKKFSAITKFRKWNRDRHSLQRAKRQLRTPEKPNTLGVLAIMKNETLNIEEWIRHYEWQGVGTIYLIDNGSTDDSLAKVQPWIESGLVKCISLNRPHAQLDHYWAAFRTFRIKQNCEWLLVADLDEFWICKSGHKLSDEMARFRHVDVIYANWTIFGSSGCRDHPQDLRSTLLMRQPDLEDHRFQKWICRTSEIKVKSNLQVHSIKGVCSSRTISANYIFQLNHYINQSLSFWQTVKMRRGDVIDPLFDENRSIELFNEIDSACTVKDTLLADLLPPHQRLSGPSQEQSL</sequence>
<dbReference type="RefSeq" id="WP_270918180.1">
    <property type="nucleotide sequence ID" value="NZ_CP127247.1"/>
</dbReference>
<dbReference type="GO" id="GO:0016020">
    <property type="term" value="C:membrane"/>
    <property type="evidence" value="ECO:0007669"/>
    <property type="project" value="UniProtKB-SubCell"/>
</dbReference>
<dbReference type="KEGG" id="ppso:QPJ95_20480"/>
<evidence type="ECO:0000313" key="7">
    <source>
        <dbReference type="EMBL" id="WIY24847.1"/>
    </source>
</evidence>
<protein>
    <submittedName>
        <fullName evidence="7">Glycosyltransferase family 2 protein</fullName>
        <ecNumber evidence="7">2.4.-.-</ecNumber>
    </submittedName>
</protein>
<evidence type="ECO:0000256" key="4">
    <source>
        <dbReference type="ARBA" id="ARBA00022692"/>
    </source>
</evidence>
<dbReference type="Pfam" id="PF01697">
    <property type="entry name" value="Glyco_transf_92"/>
    <property type="match status" value="1"/>
</dbReference>
<dbReference type="GO" id="GO:0016757">
    <property type="term" value="F:glycosyltransferase activity"/>
    <property type="evidence" value="ECO:0007669"/>
    <property type="project" value="UniProtKB-KW"/>
</dbReference>
<organism evidence="7 8">
    <name type="scientific">Parasedimentitalea psychrophila</name>
    <dbReference type="NCBI Taxonomy" id="2997337"/>
    <lineage>
        <taxon>Bacteria</taxon>
        <taxon>Pseudomonadati</taxon>
        <taxon>Pseudomonadota</taxon>
        <taxon>Alphaproteobacteria</taxon>
        <taxon>Rhodobacterales</taxon>
        <taxon>Paracoccaceae</taxon>
        <taxon>Parasedimentitalea</taxon>
    </lineage>
</organism>
<evidence type="ECO:0000313" key="8">
    <source>
        <dbReference type="Proteomes" id="UP001238334"/>
    </source>
</evidence>
<evidence type="ECO:0000256" key="1">
    <source>
        <dbReference type="ARBA" id="ARBA00004167"/>
    </source>
</evidence>
<keyword evidence="8" id="KW-1185">Reference proteome</keyword>
<evidence type="ECO:0000256" key="3">
    <source>
        <dbReference type="ARBA" id="ARBA00022679"/>
    </source>
</evidence>
<keyword evidence="2 7" id="KW-0328">Glycosyltransferase</keyword>
<evidence type="ECO:0000256" key="2">
    <source>
        <dbReference type="ARBA" id="ARBA00022676"/>
    </source>
</evidence>
<accession>A0A9Y2KZY9</accession>
<dbReference type="SUPFAM" id="SSF53448">
    <property type="entry name" value="Nucleotide-diphospho-sugar transferases"/>
    <property type="match status" value="1"/>
</dbReference>
<dbReference type="CDD" id="cd00761">
    <property type="entry name" value="Glyco_tranf_GTA_type"/>
    <property type="match status" value="1"/>
</dbReference>
<dbReference type="InterPro" id="IPR029044">
    <property type="entry name" value="Nucleotide-diphossugar_trans"/>
</dbReference>
<dbReference type="PANTHER" id="PTHR21461:SF69">
    <property type="entry name" value="GLYCOSYLTRANSFERASE FAMILY 92 PROTEIN"/>
    <property type="match status" value="1"/>
</dbReference>
<gene>
    <name evidence="7" type="ORF">QPJ95_20480</name>
</gene>
<dbReference type="InterPro" id="IPR008166">
    <property type="entry name" value="Glyco_transf_92"/>
</dbReference>
<dbReference type="GO" id="GO:0005737">
    <property type="term" value="C:cytoplasm"/>
    <property type="evidence" value="ECO:0007669"/>
    <property type="project" value="TreeGrafter"/>
</dbReference>
<dbReference type="PANTHER" id="PTHR21461">
    <property type="entry name" value="GLYCOSYLTRANSFERASE FAMILY 92 PROTEIN"/>
    <property type="match status" value="1"/>
</dbReference>
<proteinExistence type="predicted"/>
<evidence type="ECO:0000256" key="5">
    <source>
        <dbReference type="ARBA" id="ARBA00022989"/>
    </source>
</evidence>